<dbReference type="SUPFAM" id="SSF56925">
    <property type="entry name" value="OMPA-like"/>
    <property type="match status" value="1"/>
</dbReference>
<gene>
    <name evidence="4" type="ORF">HDF08_003118</name>
</gene>
<comment type="caution">
    <text evidence="4">The sequence shown here is derived from an EMBL/GenBank/DDBJ whole genome shotgun (WGS) entry which is preliminary data.</text>
</comment>
<name>A0A852VN67_9BACT</name>
<evidence type="ECO:0000259" key="3">
    <source>
        <dbReference type="Pfam" id="PF13505"/>
    </source>
</evidence>
<sequence length="204" mass="22342">MNFKESLTRLILLTTLSLPCLPAHNAHAQSSPTATQQLQLSTFAGATGTFTNLAGGKNLDITAGADITLLALRRLHPAAEIRGSYPIDEGTTSSQKNFLLGPKIDYPLGRLHPYANFLIGRGAIDYLRGGYIFGNFRYLNSNTLVLSPGVGLDYSLTHHLAVKVDFQYQHWNTPAVPSGSIHPKATTLGVVYLFDFNPHHRHMM</sequence>
<reference evidence="4 5" key="1">
    <citation type="submission" date="2020-07" db="EMBL/GenBank/DDBJ databases">
        <title>Genomic Encyclopedia of Type Strains, Phase IV (KMG-V): Genome sequencing to study the core and pangenomes of soil and plant-associated prokaryotes.</title>
        <authorList>
            <person name="Whitman W."/>
        </authorList>
    </citation>
    <scope>NUCLEOTIDE SEQUENCE [LARGE SCALE GENOMIC DNA]</scope>
    <source>
        <strain evidence="4 5">M8UP22</strain>
    </source>
</reference>
<dbReference type="InterPro" id="IPR011250">
    <property type="entry name" value="OMP/PagP_B-barrel"/>
</dbReference>
<dbReference type="Gene3D" id="2.40.160.20">
    <property type="match status" value="1"/>
</dbReference>
<keyword evidence="1 2" id="KW-0732">Signal</keyword>
<dbReference type="Pfam" id="PF13505">
    <property type="entry name" value="OMP_b-brl"/>
    <property type="match status" value="1"/>
</dbReference>
<organism evidence="4 5">
    <name type="scientific">Tunturiibacter lichenicola</name>
    <dbReference type="NCBI Taxonomy" id="2051959"/>
    <lineage>
        <taxon>Bacteria</taxon>
        <taxon>Pseudomonadati</taxon>
        <taxon>Acidobacteriota</taxon>
        <taxon>Terriglobia</taxon>
        <taxon>Terriglobales</taxon>
        <taxon>Acidobacteriaceae</taxon>
        <taxon>Tunturiibacter</taxon>
    </lineage>
</organism>
<dbReference type="AlphaFoldDB" id="A0A852VN67"/>
<protein>
    <recommendedName>
        <fullName evidence="3">Outer membrane protein beta-barrel domain-containing protein</fullName>
    </recommendedName>
</protein>
<evidence type="ECO:0000313" key="5">
    <source>
        <dbReference type="Proteomes" id="UP000564385"/>
    </source>
</evidence>
<feature type="chain" id="PRO_5032655064" description="Outer membrane protein beta-barrel domain-containing protein" evidence="2">
    <location>
        <begin position="29"/>
        <end position="204"/>
    </location>
</feature>
<evidence type="ECO:0000313" key="4">
    <source>
        <dbReference type="EMBL" id="NYF91016.1"/>
    </source>
</evidence>
<proteinExistence type="predicted"/>
<evidence type="ECO:0000256" key="2">
    <source>
        <dbReference type="SAM" id="SignalP"/>
    </source>
</evidence>
<feature type="domain" description="Outer membrane protein beta-barrel" evidence="3">
    <location>
        <begin position="13"/>
        <end position="194"/>
    </location>
</feature>
<accession>A0A852VN67</accession>
<evidence type="ECO:0000256" key="1">
    <source>
        <dbReference type="ARBA" id="ARBA00022729"/>
    </source>
</evidence>
<dbReference type="Proteomes" id="UP000564385">
    <property type="component" value="Unassembled WGS sequence"/>
</dbReference>
<dbReference type="InterPro" id="IPR027385">
    <property type="entry name" value="Beta-barrel_OMP"/>
</dbReference>
<dbReference type="EMBL" id="JACCCU010000002">
    <property type="protein sequence ID" value="NYF91016.1"/>
    <property type="molecule type" value="Genomic_DNA"/>
</dbReference>
<feature type="signal peptide" evidence="2">
    <location>
        <begin position="1"/>
        <end position="28"/>
    </location>
</feature>